<dbReference type="PANTHER" id="PTHR46481">
    <property type="entry name" value="ZINC FINGER BED DOMAIN-CONTAINING PROTEIN 4"/>
    <property type="match status" value="1"/>
</dbReference>
<dbReference type="SUPFAM" id="SSF53098">
    <property type="entry name" value="Ribonuclease H-like"/>
    <property type="match status" value="1"/>
</dbReference>
<evidence type="ECO:0000256" key="2">
    <source>
        <dbReference type="ARBA" id="ARBA00022723"/>
    </source>
</evidence>
<protein>
    <recommendedName>
        <fullName evidence="6">HAT C-terminal dimerisation domain-containing protein</fullName>
    </recommendedName>
</protein>
<dbReference type="GO" id="GO:0005634">
    <property type="term" value="C:nucleus"/>
    <property type="evidence" value="ECO:0007669"/>
    <property type="project" value="UniProtKB-SubCell"/>
</dbReference>
<reference evidence="7 8" key="1">
    <citation type="submission" date="2016-03" db="EMBL/GenBank/DDBJ databases">
        <title>EvidentialGene: Evidence-directed Construction of Genes on Genomes.</title>
        <authorList>
            <person name="Gilbert D.G."/>
            <person name="Choi J.-H."/>
            <person name="Mockaitis K."/>
            <person name="Colbourne J."/>
            <person name="Pfrender M."/>
        </authorList>
    </citation>
    <scope>NUCLEOTIDE SEQUENCE [LARGE SCALE GENOMIC DNA]</scope>
    <source>
        <strain evidence="7 8">Xinb3</strain>
        <tissue evidence="7">Complete organism</tissue>
    </source>
</reference>
<evidence type="ECO:0000256" key="5">
    <source>
        <dbReference type="ARBA" id="ARBA00023242"/>
    </source>
</evidence>
<sequence>LNLKFPTNKSDPSNHLIVDLSETEAQRPQPIITVLDEYSIVDIEIDCDDISLWNRIDEILLSCVQLDSDFDQLDKEEENCFIHTCTSTLRGAFITTCDQGRSNRNLFDAMDKAFSVIASVRRSANDTEIIYKATKLHLLAKNVTRWNSQYYYLIKGFLRILEIDPLIQTKLNAPKEKSNQPFQEATDDLQADYETLGNVIPAYLDLLNKVSLSSEEEDEIIINNPKCPLAGKIFHCAYLADALKKISEISNVICAVLDPRFKKCWIAATSMSEHALLNSVSKKKRNFYSTINTPKRTPSAGSAKILDELEVYLSEPNIPIEELDDSGVLQPTRALKYWKLHSHRFLFLSLVARDIYGCPTSYTSIERAFPR</sequence>
<comment type="caution">
    <text evidence="7">The sequence shown here is derived from an EMBL/GenBank/DDBJ whole genome shotgun (WGS) entry which is preliminary data.</text>
</comment>
<dbReference type="InterPro" id="IPR008906">
    <property type="entry name" value="HATC_C_dom"/>
</dbReference>
<organism evidence="7 8">
    <name type="scientific">Daphnia magna</name>
    <dbReference type="NCBI Taxonomy" id="35525"/>
    <lineage>
        <taxon>Eukaryota</taxon>
        <taxon>Metazoa</taxon>
        <taxon>Ecdysozoa</taxon>
        <taxon>Arthropoda</taxon>
        <taxon>Crustacea</taxon>
        <taxon>Branchiopoda</taxon>
        <taxon>Diplostraca</taxon>
        <taxon>Cladocera</taxon>
        <taxon>Anomopoda</taxon>
        <taxon>Daphniidae</taxon>
        <taxon>Daphnia</taxon>
    </lineage>
</organism>
<dbReference type="GO" id="GO:0046983">
    <property type="term" value="F:protein dimerization activity"/>
    <property type="evidence" value="ECO:0007669"/>
    <property type="project" value="InterPro"/>
</dbReference>
<dbReference type="InterPro" id="IPR052035">
    <property type="entry name" value="ZnF_BED_domain_contain"/>
</dbReference>
<comment type="subcellular location">
    <subcellularLocation>
        <location evidence="1">Nucleus</location>
    </subcellularLocation>
</comment>
<evidence type="ECO:0000313" key="7">
    <source>
        <dbReference type="EMBL" id="KZS02604.1"/>
    </source>
</evidence>
<dbReference type="AlphaFoldDB" id="A0A164JS51"/>
<evidence type="ECO:0000256" key="1">
    <source>
        <dbReference type="ARBA" id="ARBA00004123"/>
    </source>
</evidence>
<dbReference type="EMBL" id="LRGB01003960">
    <property type="protein sequence ID" value="KZS02604.1"/>
    <property type="molecule type" value="Genomic_DNA"/>
</dbReference>
<evidence type="ECO:0000259" key="6">
    <source>
        <dbReference type="Pfam" id="PF05699"/>
    </source>
</evidence>
<evidence type="ECO:0000256" key="3">
    <source>
        <dbReference type="ARBA" id="ARBA00022771"/>
    </source>
</evidence>
<keyword evidence="2" id="KW-0479">Metal-binding</keyword>
<feature type="non-terminal residue" evidence="7">
    <location>
        <position position="1"/>
    </location>
</feature>
<keyword evidence="5" id="KW-0539">Nucleus</keyword>
<dbReference type="OrthoDB" id="2438421at2759"/>
<evidence type="ECO:0000313" key="8">
    <source>
        <dbReference type="Proteomes" id="UP000076858"/>
    </source>
</evidence>
<dbReference type="Proteomes" id="UP000076858">
    <property type="component" value="Unassembled WGS sequence"/>
</dbReference>
<dbReference type="PANTHER" id="PTHR46481:SF10">
    <property type="entry name" value="ZINC FINGER BED DOMAIN-CONTAINING PROTEIN 39"/>
    <property type="match status" value="1"/>
</dbReference>
<dbReference type="InterPro" id="IPR012337">
    <property type="entry name" value="RNaseH-like_sf"/>
</dbReference>
<feature type="domain" description="HAT C-terminal dimerisation" evidence="6">
    <location>
        <begin position="308"/>
        <end position="369"/>
    </location>
</feature>
<keyword evidence="8" id="KW-1185">Reference proteome</keyword>
<keyword evidence="4" id="KW-0862">Zinc</keyword>
<accession>A0A164JS51</accession>
<keyword evidence="3" id="KW-0863">Zinc-finger</keyword>
<gene>
    <name evidence="7" type="ORF">APZ42_000288</name>
</gene>
<dbReference type="Pfam" id="PF05699">
    <property type="entry name" value="Dimer_Tnp_hAT"/>
    <property type="match status" value="1"/>
</dbReference>
<evidence type="ECO:0000256" key="4">
    <source>
        <dbReference type="ARBA" id="ARBA00022833"/>
    </source>
</evidence>
<name>A0A164JS51_9CRUS</name>
<proteinExistence type="predicted"/>
<dbReference type="GO" id="GO:0008270">
    <property type="term" value="F:zinc ion binding"/>
    <property type="evidence" value="ECO:0007669"/>
    <property type="project" value="UniProtKB-KW"/>
</dbReference>